<protein>
    <submittedName>
        <fullName evidence="2">Heavy-metal-associated domain-containing protein</fullName>
    </submittedName>
</protein>
<dbReference type="InterPro" id="IPR036163">
    <property type="entry name" value="HMA_dom_sf"/>
</dbReference>
<dbReference type="Pfam" id="PF00403">
    <property type="entry name" value="HMA"/>
    <property type="match status" value="1"/>
</dbReference>
<evidence type="ECO:0000259" key="1">
    <source>
        <dbReference type="PROSITE" id="PS50846"/>
    </source>
</evidence>
<comment type="caution">
    <text evidence="2">The sequence shown here is derived from an EMBL/GenBank/DDBJ whole genome shotgun (WGS) entry which is preliminary data.</text>
</comment>
<sequence>MQTKILKIQGMNNEGCADTVTRALEALDGVGSVSVSLAGQRATVQLDETLATPAQLQQALDRAGYRLELPETGGCCGGCCGS</sequence>
<dbReference type="InterPro" id="IPR006121">
    <property type="entry name" value="HMA_dom"/>
</dbReference>
<dbReference type="Proteomes" id="UP001221208">
    <property type="component" value="Unassembled WGS sequence"/>
</dbReference>
<organism evidence="2 3">
    <name type="scientific">Janthinobacterium fluminis</name>
    <dbReference type="NCBI Taxonomy" id="2987524"/>
    <lineage>
        <taxon>Bacteria</taxon>
        <taxon>Pseudomonadati</taxon>
        <taxon>Pseudomonadota</taxon>
        <taxon>Betaproteobacteria</taxon>
        <taxon>Burkholderiales</taxon>
        <taxon>Oxalobacteraceae</taxon>
        <taxon>Janthinobacterium</taxon>
    </lineage>
</organism>
<keyword evidence="3" id="KW-1185">Reference proteome</keyword>
<accession>A0ABT5JWA9</accession>
<name>A0ABT5JWA9_9BURK</name>
<dbReference type="EMBL" id="JAQQXR010000001">
    <property type="protein sequence ID" value="MDC8757025.1"/>
    <property type="molecule type" value="Genomic_DNA"/>
</dbReference>
<dbReference type="CDD" id="cd00371">
    <property type="entry name" value="HMA"/>
    <property type="match status" value="1"/>
</dbReference>
<evidence type="ECO:0000313" key="3">
    <source>
        <dbReference type="Proteomes" id="UP001221208"/>
    </source>
</evidence>
<feature type="domain" description="HMA" evidence="1">
    <location>
        <begin position="2"/>
        <end position="68"/>
    </location>
</feature>
<reference evidence="2 3" key="1">
    <citation type="submission" date="2022-10" db="EMBL/GenBank/DDBJ databases">
        <title>Janthinobacterium sp. hw3 Genome sequencing.</title>
        <authorList>
            <person name="Park S."/>
        </authorList>
    </citation>
    <scope>NUCLEOTIDE SEQUENCE [LARGE SCALE GENOMIC DNA]</scope>
    <source>
        <strain evidence="3">hw3</strain>
    </source>
</reference>
<dbReference type="PROSITE" id="PS50846">
    <property type="entry name" value="HMA_2"/>
    <property type="match status" value="1"/>
</dbReference>
<proteinExistence type="predicted"/>
<evidence type="ECO:0000313" key="2">
    <source>
        <dbReference type="EMBL" id="MDC8757025.1"/>
    </source>
</evidence>
<dbReference type="SUPFAM" id="SSF55008">
    <property type="entry name" value="HMA, heavy metal-associated domain"/>
    <property type="match status" value="1"/>
</dbReference>
<gene>
    <name evidence="2" type="ORF">OIK44_05405</name>
</gene>
<dbReference type="RefSeq" id="WP_273669675.1">
    <property type="nucleotide sequence ID" value="NZ_JAQQXR010000001.1"/>
</dbReference>
<dbReference type="Gene3D" id="3.30.70.100">
    <property type="match status" value="1"/>
</dbReference>